<sequence length="229" mass="26320">MHKKSSRKSRSHSHEDDKSQRKRRHSEESRSSSVDSDKSPARKKKNKDDKPQQKHVPSKDTSTSDESSSESSSSSSLSSSDSSSSSSKLRKKKMKKKAKKKLKKQKRKLKKQLKKQKKKIKKATRAIEKRKTDKSLKTDTEAPMNEVVDEMLAEKSKAMTPMTKEEWEKRQSVVRRVFDEETGRHRLIKGDGEVIEEIVSRERHREINKQATRGDGDFFQSKLAGGLPK</sequence>
<keyword evidence="10" id="KW-1185">Reference proteome</keyword>
<feature type="compositionally biased region" description="Low complexity" evidence="8">
    <location>
        <begin position="59"/>
        <end position="87"/>
    </location>
</feature>
<evidence type="ECO:0000256" key="6">
    <source>
        <dbReference type="ARBA" id="ARBA00023187"/>
    </source>
</evidence>
<keyword evidence="7" id="KW-0539">Nucleus</keyword>
<feature type="compositionally biased region" description="Basic and acidic residues" evidence="8">
    <location>
        <begin position="12"/>
        <end position="52"/>
    </location>
</feature>
<dbReference type="InterPro" id="IPR019532">
    <property type="entry name" value="Nucl_RNA-splicing_assoc_SR-25"/>
</dbReference>
<evidence type="ECO:0000313" key="10">
    <source>
        <dbReference type="Proteomes" id="UP001378592"/>
    </source>
</evidence>
<evidence type="ECO:0000256" key="2">
    <source>
        <dbReference type="ARBA" id="ARBA00004604"/>
    </source>
</evidence>
<feature type="region of interest" description="Disordered" evidence="8">
    <location>
        <begin position="1"/>
        <end position="147"/>
    </location>
</feature>
<evidence type="ECO:0000256" key="5">
    <source>
        <dbReference type="ARBA" id="ARBA00022664"/>
    </source>
</evidence>
<evidence type="ECO:0000256" key="8">
    <source>
        <dbReference type="SAM" id="MobiDB-lite"/>
    </source>
</evidence>
<feature type="region of interest" description="Disordered" evidence="8">
    <location>
        <begin position="208"/>
        <end position="229"/>
    </location>
</feature>
<organism evidence="9 10">
    <name type="scientific">Gryllus longicercus</name>
    <dbReference type="NCBI Taxonomy" id="2509291"/>
    <lineage>
        <taxon>Eukaryota</taxon>
        <taxon>Metazoa</taxon>
        <taxon>Ecdysozoa</taxon>
        <taxon>Arthropoda</taxon>
        <taxon>Hexapoda</taxon>
        <taxon>Insecta</taxon>
        <taxon>Pterygota</taxon>
        <taxon>Neoptera</taxon>
        <taxon>Polyneoptera</taxon>
        <taxon>Orthoptera</taxon>
        <taxon>Ensifera</taxon>
        <taxon>Gryllidea</taxon>
        <taxon>Grylloidea</taxon>
        <taxon>Gryllidae</taxon>
        <taxon>Gryllinae</taxon>
        <taxon>Gryllus</taxon>
    </lineage>
</organism>
<evidence type="ECO:0000256" key="1">
    <source>
        <dbReference type="ARBA" id="ARBA00004324"/>
    </source>
</evidence>
<dbReference type="GO" id="GO:0016607">
    <property type="term" value="C:nuclear speck"/>
    <property type="evidence" value="ECO:0007669"/>
    <property type="project" value="UniProtKB-SubCell"/>
</dbReference>
<dbReference type="Proteomes" id="UP001378592">
    <property type="component" value="Unassembled WGS sequence"/>
</dbReference>
<dbReference type="GO" id="GO:0008380">
    <property type="term" value="P:RNA splicing"/>
    <property type="evidence" value="ECO:0007669"/>
    <property type="project" value="UniProtKB-KW"/>
</dbReference>
<proteinExistence type="inferred from homology"/>
<dbReference type="GO" id="GO:0006397">
    <property type="term" value="P:mRNA processing"/>
    <property type="evidence" value="ECO:0007669"/>
    <property type="project" value="UniProtKB-KW"/>
</dbReference>
<feature type="compositionally biased region" description="Basic residues" evidence="8">
    <location>
        <begin position="88"/>
        <end position="124"/>
    </location>
</feature>
<comment type="similarity">
    <text evidence="3">Belongs to the ARL6IP4 family.</text>
</comment>
<accession>A0AAN9VZK1</accession>
<comment type="caution">
    <text evidence="9">The sequence shown here is derived from an EMBL/GenBank/DDBJ whole genome shotgun (WGS) entry which is preliminary data.</text>
</comment>
<evidence type="ECO:0000256" key="7">
    <source>
        <dbReference type="ARBA" id="ARBA00023242"/>
    </source>
</evidence>
<feature type="compositionally biased region" description="Basic residues" evidence="8">
    <location>
        <begin position="1"/>
        <end position="11"/>
    </location>
</feature>
<reference evidence="9 10" key="1">
    <citation type="submission" date="2024-03" db="EMBL/GenBank/DDBJ databases">
        <title>The genome assembly and annotation of the cricket Gryllus longicercus Weissman &amp; Gray.</title>
        <authorList>
            <person name="Szrajer S."/>
            <person name="Gray D."/>
            <person name="Ylla G."/>
        </authorList>
    </citation>
    <scope>NUCLEOTIDE SEQUENCE [LARGE SCALE GENOMIC DNA]</scope>
    <source>
        <strain evidence="9">DAG 2021-001</strain>
        <tissue evidence="9">Whole body minus gut</tissue>
    </source>
</reference>
<keyword evidence="5" id="KW-0507">mRNA processing</keyword>
<evidence type="ECO:0000313" key="9">
    <source>
        <dbReference type="EMBL" id="KAK7870697.1"/>
    </source>
</evidence>
<dbReference type="Pfam" id="PF10500">
    <property type="entry name" value="SR-25"/>
    <property type="match status" value="1"/>
</dbReference>
<dbReference type="EMBL" id="JAZDUA010000053">
    <property type="protein sequence ID" value="KAK7870697.1"/>
    <property type="molecule type" value="Genomic_DNA"/>
</dbReference>
<gene>
    <name evidence="9" type="ORF">R5R35_009861</name>
</gene>
<dbReference type="GO" id="GO:0005730">
    <property type="term" value="C:nucleolus"/>
    <property type="evidence" value="ECO:0007669"/>
    <property type="project" value="UniProtKB-SubCell"/>
</dbReference>
<feature type="compositionally biased region" description="Basic and acidic residues" evidence="8">
    <location>
        <begin position="125"/>
        <end position="140"/>
    </location>
</feature>
<evidence type="ECO:0000256" key="3">
    <source>
        <dbReference type="ARBA" id="ARBA00006852"/>
    </source>
</evidence>
<name>A0AAN9VZK1_9ORTH</name>
<comment type="subcellular location">
    <subcellularLocation>
        <location evidence="1">Nucleus speckle</location>
    </subcellularLocation>
    <subcellularLocation>
        <location evidence="2">Nucleus</location>
        <location evidence="2">Nucleolus</location>
    </subcellularLocation>
</comment>
<protein>
    <recommendedName>
        <fullName evidence="4">ADP-ribosylation factor-like protein 6-interacting protein 4</fullName>
    </recommendedName>
</protein>
<evidence type="ECO:0000256" key="4">
    <source>
        <dbReference type="ARBA" id="ARBA00017993"/>
    </source>
</evidence>
<keyword evidence="6" id="KW-0508">mRNA splicing</keyword>
<dbReference type="AlphaFoldDB" id="A0AAN9VZK1"/>